<dbReference type="OrthoDB" id="7889192at2"/>
<organism evidence="1 2">
    <name type="scientific">Falsihalocynthiibacter arcticus</name>
    <dbReference type="NCBI Taxonomy" id="1579316"/>
    <lineage>
        <taxon>Bacteria</taxon>
        <taxon>Pseudomonadati</taxon>
        <taxon>Pseudomonadota</taxon>
        <taxon>Alphaproteobacteria</taxon>
        <taxon>Rhodobacterales</taxon>
        <taxon>Roseobacteraceae</taxon>
        <taxon>Falsihalocynthiibacter</taxon>
    </lineage>
</organism>
<protein>
    <submittedName>
        <fullName evidence="1">Uncharacterized protein</fullName>
    </submittedName>
</protein>
<dbReference type="STRING" id="1579316.RC74_09795"/>
<dbReference type="Proteomes" id="UP000070371">
    <property type="component" value="Chromosome"/>
</dbReference>
<name>A0A126UZM9_9RHOB</name>
<keyword evidence="2" id="KW-1185">Reference proteome</keyword>
<gene>
    <name evidence="1" type="ORF">RC74_09795</name>
</gene>
<evidence type="ECO:0000313" key="1">
    <source>
        <dbReference type="EMBL" id="AML51513.1"/>
    </source>
</evidence>
<dbReference type="EMBL" id="CP014327">
    <property type="protein sequence ID" value="AML51513.1"/>
    <property type="molecule type" value="Genomic_DNA"/>
</dbReference>
<accession>A0A126UZM9</accession>
<dbReference type="AlphaFoldDB" id="A0A126UZM9"/>
<dbReference type="RefSeq" id="WP_039001554.1">
    <property type="nucleotide sequence ID" value="NZ_CP014327.1"/>
</dbReference>
<proteinExistence type="predicted"/>
<dbReference type="KEGG" id="hat:RC74_09795"/>
<reference evidence="1 2" key="1">
    <citation type="submission" date="2016-02" db="EMBL/GenBank/DDBJ databases">
        <title>Complete genome sequence of Halocynthiibacter arcticus PAMC 20958t from arctic marine sediment.</title>
        <authorList>
            <person name="Lee Y.M."/>
            <person name="Baek K."/>
            <person name="Lee H.K."/>
            <person name="Shin S.C."/>
        </authorList>
    </citation>
    <scope>NUCLEOTIDE SEQUENCE [LARGE SCALE GENOMIC DNA]</scope>
    <source>
        <strain evidence="1">PAMC 20958</strain>
    </source>
</reference>
<evidence type="ECO:0000313" key="2">
    <source>
        <dbReference type="Proteomes" id="UP000070371"/>
    </source>
</evidence>
<sequence length="70" mass="7333">MKLGRRFITLGVSAVLIAGTLELGAHFDVPGVKGIATQAEARIGRPLTPVSIAGVGRRTVRRCAVGIYNC</sequence>